<name>A0A1Y2NUR5_STRFR</name>
<dbReference type="AlphaFoldDB" id="A0A1Y2NUR5"/>
<gene>
    <name evidence="3" type="ORF">BG846_03587</name>
    <name evidence="2" type="ORF">K701_02005</name>
</gene>
<dbReference type="EMBL" id="MIFZ01000264">
    <property type="protein sequence ID" value="OSY50789.1"/>
    <property type="molecule type" value="Genomic_DNA"/>
</dbReference>
<dbReference type="RefSeq" id="WP_140160849.1">
    <property type="nucleotide sequence ID" value="NZ_ASYR01000002.1"/>
</dbReference>
<dbReference type="Proteomes" id="UP000194318">
    <property type="component" value="Unassembled WGS sequence"/>
</dbReference>
<protein>
    <submittedName>
        <fullName evidence="3">Uncharacterized protein</fullName>
    </submittedName>
</protein>
<comment type="caution">
    <text evidence="3">The sequence shown here is derived from an EMBL/GenBank/DDBJ whole genome shotgun (WGS) entry which is preliminary data.</text>
</comment>
<evidence type="ECO:0000313" key="4">
    <source>
        <dbReference type="Proteomes" id="UP000194318"/>
    </source>
</evidence>
<evidence type="ECO:0000313" key="3">
    <source>
        <dbReference type="EMBL" id="OSY50789.1"/>
    </source>
</evidence>
<feature type="region of interest" description="Disordered" evidence="1">
    <location>
        <begin position="271"/>
        <end position="319"/>
    </location>
</feature>
<dbReference type="Proteomes" id="UP000731519">
    <property type="component" value="Unassembled WGS sequence"/>
</dbReference>
<evidence type="ECO:0000313" key="2">
    <source>
        <dbReference type="EMBL" id="KAF0651733.1"/>
    </source>
</evidence>
<sequence length="319" mass="34952">MTNPELSAALAKVPEIRRTQEVHEAAKRLLRDHPPGVEPARARDQAVSDAVDAFLVSGSWPKNLGASAAKAYTDALAWEAEALARRRAVELAELQAYDTRQVLSADALGHLGTRLADVLSDARKAAETVGDVRTADDAIKAGGAVVEAWGRLQSLVTDLTNIRAAQWSLLDPGPRPRGMPSDGATNERRQLREWRRQGYGEARGRLDDVPACVQSATRSGQYTERVLLWLAGAGRAYVPTSFDEIRDEATAGDLVDVMTGMDRPLVDYTPRVVPSPEPRPARTYRHSTTPHVDYTQPAPPKPESNADVPDRELTTWDYF</sequence>
<feature type="compositionally biased region" description="Basic and acidic residues" evidence="1">
    <location>
        <begin position="308"/>
        <end position="319"/>
    </location>
</feature>
<keyword evidence="5" id="KW-1185">Reference proteome</keyword>
<proteinExistence type="predicted"/>
<accession>A0A1Y2NUR5</accession>
<evidence type="ECO:0000256" key="1">
    <source>
        <dbReference type="SAM" id="MobiDB-lite"/>
    </source>
</evidence>
<reference evidence="3 4" key="2">
    <citation type="submission" date="2016-09" db="EMBL/GenBank/DDBJ databases">
        <title>Streptomyces fradiae DSM40063, a candidate organism with high potential of specific P450 cytochromes.</title>
        <authorList>
            <person name="Grumaz C."/>
            <person name="Vainshtein Y."/>
            <person name="Kirstahler P."/>
            <person name="Sohn K."/>
        </authorList>
    </citation>
    <scope>NUCLEOTIDE SEQUENCE [LARGE SCALE GENOMIC DNA]</scope>
    <source>
        <strain evidence="3 4">DSM 40063</strain>
    </source>
</reference>
<dbReference type="GeneID" id="91402035"/>
<reference evidence="2 5" key="1">
    <citation type="submission" date="2013-05" db="EMBL/GenBank/DDBJ databases">
        <title>Genome Sequence of Streptomyces fradiae.</title>
        <authorList>
            <person name="Kirby R."/>
        </authorList>
    </citation>
    <scope>NUCLEOTIDE SEQUENCE [LARGE SCALE GENOMIC DNA]</scope>
    <source>
        <strain evidence="2 5">ATCC 10745</strain>
    </source>
</reference>
<evidence type="ECO:0000313" key="5">
    <source>
        <dbReference type="Proteomes" id="UP000731519"/>
    </source>
</evidence>
<dbReference type="EMBL" id="ASYR01000002">
    <property type="protein sequence ID" value="KAF0651733.1"/>
    <property type="molecule type" value="Genomic_DNA"/>
</dbReference>
<organism evidence="3 4">
    <name type="scientific">Streptomyces fradiae ATCC 10745 = DSM 40063</name>
    <dbReference type="NCBI Taxonomy" id="1319510"/>
    <lineage>
        <taxon>Bacteria</taxon>
        <taxon>Bacillati</taxon>
        <taxon>Actinomycetota</taxon>
        <taxon>Actinomycetes</taxon>
        <taxon>Kitasatosporales</taxon>
        <taxon>Streptomycetaceae</taxon>
        <taxon>Streptomyces</taxon>
    </lineage>
</organism>